<feature type="transmembrane region" description="Helical" evidence="1">
    <location>
        <begin position="147"/>
        <end position="165"/>
    </location>
</feature>
<dbReference type="HOGENOM" id="CLU_108379_0_0_4"/>
<reference evidence="2" key="1">
    <citation type="submission" date="2016-06" db="EMBL/GenBank/DDBJ databases">
        <title>Pandoraea oxalativorans DSM 23570 Genome Sequencing.</title>
        <authorList>
            <person name="Ee R."/>
            <person name="Lim Y.-L."/>
            <person name="Yong D."/>
            <person name="Yin W.-F."/>
            <person name="Chan K.-G."/>
        </authorList>
    </citation>
    <scope>NUCLEOTIDE SEQUENCE</scope>
    <source>
        <strain evidence="2">DSM 23570</strain>
    </source>
</reference>
<keyword evidence="1" id="KW-0812">Transmembrane</keyword>
<evidence type="ECO:0000313" key="3">
    <source>
        <dbReference type="Proteomes" id="UP000035050"/>
    </source>
</evidence>
<feature type="transmembrane region" description="Helical" evidence="1">
    <location>
        <begin position="68"/>
        <end position="89"/>
    </location>
</feature>
<gene>
    <name evidence="2" type="ORF">MB84_18230</name>
</gene>
<dbReference type="Proteomes" id="UP000035050">
    <property type="component" value="Chromosome"/>
</dbReference>
<dbReference type="AlphaFoldDB" id="A0A0E3U7M5"/>
<feature type="transmembrane region" description="Helical" evidence="1">
    <location>
        <begin position="101"/>
        <end position="119"/>
    </location>
</feature>
<keyword evidence="1" id="KW-1133">Transmembrane helix</keyword>
<name>A0A0E3U7M5_9BURK</name>
<dbReference type="PATRIC" id="fig|573737.6.peg.4606"/>
<dbReference type="RefSeq" id="WP_046292168.1">
    <property type="nucleotide sequence ID" value="NZ_CP011253.3"/>
</dbReference>
<keyword evidence="3" id="KW-1185">Reference proteome</keyword>
<accession>A0A0E3U7M5</accession>
<proteinExistence type="predicted"/>
<dbReference type="KEGG" id="pox:MB84_18230"/>
<feature type="transmembrane region" description="Helical" evidence="1">
    <location>
        <begin position="29"/>
        <end position="56"/>
    </location>
</feature>
<organism evidence="2 3">
    <name type="scientific">Pandoraea oxalativorans</name>
    <dbReference type="NCBI Taxonomy" id="573737"/>
    <lineage>
        <taxon>Bacteria</taxon>
        <taxon>Pseudomonadati</taxon>
        <taxon>Pseudomonadota</taxon>
        <taxon>Betaproteobacteria</taxon>
        <taxon>Burkholderiales</taxon>
        <taxon>Burkholderiaceae</taxon>
        <taxon>Pandoraea</taxon>
    </lineage>
</organism>
<keyword evidence="1" id="KW-0472">Membrane</keyword>
<dbReference type="EMBL" id="CP011253">
    <property type="protein sequence ID" value="AKC70994.1"/>
    <property type="molecule type" value="Genomic_DNA"/>
</dbReference>
<evidence type="ECO:0000313" key="2">
    <source>
        <dbReference type="EMBL" id="AKC70994.1"/>
    </source>
</evidence>
<sequence length="212" mass="23299">MSPIHANGSASLPRASSGKARWQSVVALLAYPVLILAGVTLLAPRYLALMLLAGLCLRYRRNLRAHRLLMPVEWAVAGGLAALACATALSNSELLLRCYPVAVNLGMGLTFAMSLRAPMSMIERIARLHQPDLPADATPYLRNVTRVWIAFFVLNGSIALCTALWTSREIWSLYNGGIAYVMIGLLFACEWLYRRRMLARKANRSPVSGART</sequence>
<evidence type="ECO:0008006" key="4">
    <source>
        <dbReference type="Google" id="ProtNLM"/>
    </source>
</evidence>
<protein>
    <recommendedName>
        <fullName evidence="4">DNA gyrase subunit B</fullName>
    </recommendedName>
</protein>
<evidence type="ECO:0000256" key="1">
    <source>
        <dbReference type="SAM" id="Phobius"/>
    </source>
</evidence>
<feature type="transmembrane region" description="Helical" evidence="1">
    <location>
        <begin position="171"/>
        <end position="193"/>
    </location>
</feature>